<keyword evidence="3" id="KW-1185">Reference proteome</keyword>
<feature type="compositionally biased region" description="Basic residues" evidence="1">
    <location>
        <begin position="60"/>
        <end position="69"/>
    </location>
</feature>
<reference evidence="2 3" key="1">
    <citation type="submission" date="2019-06" db="EMBL/GenBank/DDBJ databases">
        <title>A chromosomal-level reference genome of Carpinus fangiana (Coryloideae, Betulaceae).</title>
        <authorList>
            <person name="Yang X."/>
            <person name="Wang Z."/>
            <person name="Zhang L."/>
            <person name="Hao G."/>
            <person name="Liu J."/>
            <person name="Yang Y."/>
        </authorList>
    </citation>
    <scope>NUCLEOTIDE SEQUENCE [LARGE SCALE GENOMIC DNA]</scope>
    <source>
        <strain evidence="2">Cfa_2016G</strain>
        <tissue evidence="2">Leaf</tissue>
    </source>
</reference>
<accession>A0A660KR68</accession>
<organism evidence="2 3">
    <name type="scientific">Carpinus fangiana</name>
    <dbReference type="NCBI Taxonomy" id="176857"/>
    <lineage>
        <taxon>Eukaryota</taxon>
        <taxon>Viridiplantae</taxon>
        <taxon>Streptophyta</taxon>
        <taxon>Embryophyta</taxon>
        <taxon>Tracheophyta</taxon>
        <taxon>Spermatophyta</taxon>
        <taxon>Magnoliopsida</taxon>
        <taxon>eudicotyledons</taxon>
        <taxon>Gunneridae</taxon>
        <taxon>Pentapetalae</taxon>
        <taxon>rosids</taxon>
        <taxon>fabids</taxon>
        <taxon>Fagales</taxon>
        <taxon>Betulaceae</taxon>
        <taxon>Carpinus</taxon>
    </lineage>
</organism>
<dbReference type="EMBL" id="CM017324">
    <property type="protein sequence ID" value="KAE8037795.1"/>
    <property type="molecule type" value="Genomic_DNA"/>
</dbReference>
<dbReference type="AlphaFoldDB" id="A0A660KR68"/>
<evidence type="ECO:0000313" key="3">
    <source>
        <dbReference type="Proteomes" id="UP000327013"/>
    </source>
</evidence>
<proteinExistence type="predicted"/>
<dbReference type="Proteomes" id="UP000327013">
    <property type="component" value="Chromosome 4"/>
</dbReference>
<evidence type="ECO:0000256" key="1">
    <source>
        <dbReference type="SAM" id="MobiDB-lite"/>
    </source>
</evidence>
<feature type="compositionally biased region" description="Basic and acidic residues" evidence="1">
    <location>
        <begin position="49"/>
        <end position="59"/>
    </location>
</feature>
<sequence length="101" mass="11977">MQSLKFGIEGLDGVCEGTVHGRWYYSRMRYCSWSTVHGPRWRDLAEKNKEDETLRDSQEKKHKRKKRKKKEEPIEGISEEVLDLVPFRMGMFPVRTGSQIF</sequence>
<evidence type="ECO:0000313" key="2">
    <source>
        <dbReference type="EMBL" id="KAE8037795.1"/>
    </source>
</evidence>
<feature type="region of interest" description="Disordered" evidence="1">
    <location>
        <begin position="49"/>
        <end position="72"/>
    </location>
</feature>
<gene>
    <name evidence="2" type="ORF">FH972_010354</name>
</gene>
<name>A0A660KR68_9ROSI</name>
<protein>
    <submittedName>
        <fullName evidence="2">Uncharacterized protein</fullName>
    </submittedName>
</protein>